<dbReference type="PANTHER" id="PTHR43245">
    <property type="entry name" value="BIFUNCTIONAL POLYMYXIN RESISTANCE PROTEIN ARNA"/>
    <property type="match status" value="1"/>
</dbReference>
<dbReference type="Proteomes" id="UP000597338">
    <property type="component" value="Unassembled WGS sequence"/>
</dbReference>
<proteinExistence type="predicted"/>
<name>A0ABQ1LYY9_9SPHI</name>
<accession>A0ABQ1LYY9</accession>
<evidence type="ECO:0000313" key="2">
    <source>
        <dbReference type="EMBL" id="GGC31495.1"/>
    </source>
</evidence>
<sequence length="309" mass="34715">MHTILGAGGAIGTPLAKNLKEIHGKRVRIVGRKPEKVNPDDELFVADLLDADAVHRAVAGSAVAYLCVGLPYKAKLWAREWPRLMQHVLDACKAHGTKLVFVDNVYMYAPEALPHMTERSVIKPTSKKGRVRKQVVDMLLGAVNRGELQALIARSADFYGPDIRNSILLELVYKNLKKGRQALWLCDATKTHSFTYTPDAGKAIAVLGNRDEAYNRVWHLPTAHDKLTGSDWVRLFAEKLQVKPKLFVLKRWLLKLAGLVVLFMREVEETSYQYQCDYFFDSSDIEQTFGLTATPITQALSEIVTSEPR</sequence>
<evidence type="ECO:0000313" key="3">
    <source>
        <dbReference type="Proteomes" id="UP000597338"/>
    </source>
</evidence>
<comment type="caution">
    <text evidence="2">The sequence shown here is derived from an EMBL/GenBank/DDBJ whole genome shotgun (WGS) entry which is preliminary data.</text>
</comment>
<reference evidence="3" key="1">
    <citation type="journal article" date="2019" name="Int. J. Syst. Evol. Microbiol.">
        <title>The Global Catalogue of Microorganisms (GCM) 10K type strain sequencing project: providing services to taxonomists for standard genome sequencing and annotation.</title>
        <authorList>
            <consortium name="The Broad Institute Genomics Platform"/>
            <consortium name="The Broad Institute Genome Sequencing Center for Infectious Disease"/>
            <person name="Wu L."/>
            <person name="Ma J."/>
        </authorList>
    </citation>
    <scope>NUCLEOTIDE SEQUENCE [LARGE SCALE GENOMIC DNA]</scope>
    <source>
        <strain evidence="3">CGMCC 1.15342</strain>
    </source>
</reference>
<dbReference type="RefSeq" id="WP_188751067.1">
    <property type="nucleotide sequence ID" value="NZ_BMIK01000007.1"/>
</dbReference>
<feature type="domain" description="NAD-dependent epimerase/dehydratase" evidence="1">
    <location>
        <begin position="4"/>
        <end position="210"/>
    </location>
</feature>
<dbReference type="PANTHER" id="PTHR43245:SF13">
    <property type="entry name" value="UDP-D-APIOSE_UDP-D-XYLOSE SYNTHASE 2"/>
    <property type="match status" value="1"/>
</dbReference>
<dbReference type="Pfam" id="PF01370">
    <property type="entry name" value="Epimerase"/>
    <property type="match status" value="1"/>
</dbReference>
<dbReference type="InterPro" id="IPR001509">
    <property type="entry name" value="Epimerase_deHydtase"/>
</dbReference>
<dbReference type="Gene3D" id="3.40.50.720">
    <property type="entry name" value="NAD(P)-binding Rossmann-like Domain"/>
    <property type="match status" value="1"/>
</dbReference>
<dbReference type="InterPro" id="IPR036291">
    <property type="entry name" value="NAD(P)-bd_dom_sf"/>
</dbReference>
<dbReference type="SUPFAM" id="SSF51735">
    <property type="entry name" value="NAD(P)-binding Rossmann-fold domains"/>
    <property type="match status" value="1"/>
</dbReference>
<protein>
    <submittedName>
        <fullName evidence="2">Epimerase</fullName>
    </submittedName>
</protein>
<dbReference type="InterPro" id="IPR050177">
    <property type="entry name" value="Lipid_A_modif_metabolic_enz"/>
</dbReference>
<evidence type="ECO:0000259" key="1">
    <source>
        <dbReference type="Pfam" id="PF01370"/>
    </source>
</evidence>
<dbReference type="EMBL" id="BMIK01000007">
    <property type="protein sequence ID" value="GGC31495.1"/>
    <property type="molecule type" value="Genomic_DNA"/>
</dbReference>
<gene>
    <name evidence="2" type="ORF">GCM10011386_24430</name>
</gene>
<organism evidence="2 3">
    <name type="scientific">Parapedobacter defluvii</name>
    <dbReference type="NCBI Taxonomy" id="2045106"/>
    <lineage>
        <taxon>Bacteria</taxon>
        <taxon>Pseudomonadati</taxon>
        <taxon>Bacteroidota</taxon>
        <taxon>Sphingobacteriia</taxon>
        <taxon>Sphingobacteriales</taxon>
        <taxon>Sphingobacteriaceae</taxon>
        <taxon>Parapedobacter</taxon>
    </lineage>
</organism>
<keyword evidence="3" id="KW-1185">Reference proteome</keyword>